<dbReference type="PROSITE" id="PS51257">
    <property type="entry name" value="PROKAR_LIPOPROTEIN"/>
    <property type="match status" value="1"/>
</dbReference>
<accession>A0AAJ5EEX2</accession>
<keyword evidence="6" id="KW-1185">Reference proteome</keyword>
<dbReference type="EMBL" id="CP038865">
    <property type="protein sequence ID" value="QCA29190.1"/>
    <property type="molecule type" value="Genomic_DNA"/>
</dbReference>
<evidence type="ECO:0000313" key="4">
    <source>
        <dbReference type="EMBL" id="QCA29190.1"/>
    </source>
</evidence>
<organism evidence="5 7">
    <name type="scientific">Vagococcus xieshaowenii</name>
    <dbReference type="NCBI Taxonomy" id="2562451"/>
    <lineage>
        <taxon>Bacteria</taxon>
        <taxon>Bacillati</taxon>
        <taxon>Bacillota</taxon>
        <taxon>Bacilli</taxon>
        <taxon>Lactobacillales</taxon>
        <taxon>Enterococcaceae</taxon>
        <taxon>Vagococcus</taxon>
    </lineage>
</organism>
<dbReference type="Gene3D" id="3.10.450.40">
    <property type="match status" value="2"/>
</dbReference>
<feature type="compositionally biased region" description="Low complexity" evidence="1">
    <location>
        <begin position="49"/>
        <end position="60"/>
    </location>
</feature>
<evidence type="ECO:0000256" key="1">
    <source>
        <dbReference type="SAM" id="MobiDB-lite"/>
    </source>
</evidence>
<evidence type="ECO:0000313" key="7">
    <source>
        <dbReference type="Proteomes" id="UP000297725"/>
    </source>
</evidence>
<protein>
    <submittedName>
        <fullName evidence="5">Lysis protein</fullName>
    </submittedName>
</protein>
<proteinExistence type="predicted"/>
<sequence>MINSMKKIVLGAITLATVMTLGACKNETTSTTNEQNNNSSTQVAKESSEVNQNSSSSTSNLSDFSISLDDAIAIYQKEMPNTDITSISIDSSFKNYYYEISGMDDNNEYELKISVDTGDVSDKRDEKLDRDEQNGVKRNEEKLTFDHLKPLDELTELAVKQVGGGQATDWSLEKDLSVTYWEIKVENGKQKHEVKINAETGDILETEQD</sequence>
<dbReference type="InterPro" id="IPR025711">
    <property type="entry name" value="PepSY"/>
</dbReference>
<feature type="domain" description="PepSY" evidence="3">
    <location>
        <begin position="150"/>
        <end position="207"/>
    </location>
</feature>
<evidence type="ECO:0000256" key="2">
    <source>
        <dbReference type="SAM" id="SignalP"/>
    </source>
</evidence>
<reference evidence="4 6" key="2">
    <citation type="journal article" date="2020" name="Int. J. Syst. Evol. Microbiol.">
        <title>Vagococcus xieshaowenii sp. nov., isolated from snow finch (Montifringilla taczanowskii) cloacal content.</title>
        <authorList>
            <person name="Ge Y."/>
            <person name="Yang J."/>
            <person name="Lai X.H."/>
            <person name="Zhang G."/>
            <person name="Jin D."/>
            <person name="Lu S."/>
            <person name="Wang B."/>
            <person name="Huang Y."/>
            <person name="Huang Y."/>
            <person name="Ren Z."/>
            <person name="Zhang X."/>
            <person name="Xu J."/>
        </authorList>
    </citation>
    <scope>NUCLEOTIDE SEQUENCE [LARGE SCALE GENOMIC DNA]</scope>
    <source>
        <strain evidence="4">Personal::cf-49</strain>
        <strain evidence="6">personal::cf-49</strain>
    </source>
</reference>
<feature type="signal peptide" evidence="2">
    <location>
        <begin position="1"/>
        <end position="25"/>
    </location>
</feature>
<gene>
    <name evidence="5" type="ORF">E4031_05470</name>
    <name evidence="4" type="ORF">E4Z98_07620</name>
</gene>
<dbReference type="Pfam" id="PF03413">
    <property type="entry name" value="PepSY"/>
    <property type="match status" value="2"/>
</dbReference>
<evidence type="ECO:0000313" key="5">
    <source>
        <dbReference type="EMBL" id="TFZ40832.1"/>
    </source>
</evidence>
<name>A0AAJ5EEX2_9ENTE</name>
<evidence type="ECO:0000313" key="6">
    <source>
        <dbReference type="Proteomes" id="UP000296883"/>
    </source>
</evidence>
<feature type="region of interest" description="Disordered" evidence="1">
    <location>
        <begin position="28"/>
        <end position="60"/>
    </location>
</feature>
<evidence type="ECO:0000259" key="3">
    <source>
        <dbReference type="Pfam" id="PF03413"/>
    </source>
</evidence>
<dbReference type="AlphaFoldDB" id="A0AAJ5EEX2"/>
<feature type="compositionally biased region" description="Low complexity" evidence="1">
    <location>
        <begin position="28"/>
        <end position="42"/>
    </location>
</feature>
<feature type="chain" id="PRO_5042531808" evidence="2">
    <location>
        <begin position="26"/>
        <end position="209"/>
    </location>
</feature>
<dbReference type="Proteomes" id="UP000296883">
    <property type="component" value="Chromosome"/>
</dbReference>
<reference evidence="5 7" key="1">
    <citation type="submission" date="2019-03" db="EMBL/GenBank/DDBJ databases">
        <title>Vagococcus sp. was isolated fron gut of Carduelis flavirostris.</title>
        <authorList>
            <person name="Ge Y."/>
        </authorList>
    </citation>
    <scope>NUCLEOTIDE SEQUENCE [LARGE SCALE GENOMIC DNA]</scope>
    <source>
        <strain evidence="5 7">CF-210</strain>
    </source>
</reference>
<dbReference type="EMBL" id="SRHU01000023">
    <property type="protein sequence ID" value="TFZ40832.1"/>
    <property type="molecule type" value="Genomic_DNA"/>
</dbReference>
<keyword evidence="2" id="KW-0732">Signal</keyword>
<feature type="domain" description="PepSY" evidence="3">
    <location>
        <begin position="66"/>
        <end position="122"/>
    </location>
</feature>
<dbReference type="Proteomes" id="UP000297725">
    <property type="component" value="Unassembled WGS sequence"/>
</dbReference>